<sequence length="179" mass="20494">MYACGDTVVYRHHVCEVAALRENYFEGKDYLELRALFENSLKLFVAVDEATPDNLRPVMSKRAALALIDSIVDADTIDENALKPDAPTPTLLERRMKEEYDKRLRTFAPEDLVPIMKSVHERTVRRVDSGRRITATDKKYFDLAEGLLCDELAVSLAVPRENVKDVLVERVKRAESLRR</sequence>
<comment type="caution">
    <text evidence="1">The sequence shown here is derived from an EMBL/GenBank/DDBJ whole genome shotgun (WGS) entry which is preliminary data.</text>
</comment>
<gene>
    <name evidence="1" type="ORF">C1875_00635</name>
</gene>
<evidence type="ECO:0000313" key="1">
    <source>
        <dbReference type="EMBL" id="RDB73391.1"/>
    </source>
</evidence>
<organism evidence="1 2">
    <name type="scientific">Eggerthella lenta</name>
    <name type="common">Eubacterium lentum</name>
    <dbReference type="NCBI Taxonomy" id="84112"/>
    <lineage>
        <taxon>Bacteria</taxon>
        <taxon>Bacillati</taxon>
        <taxon>Actinomycetota</taxon>
        <taxon>Coriobacteriia</taxon>
        <taxon>Eggerthellales</taxon>
        <taxon>Eggerthellaceae</taxon>
        <taxon>Eggerthella</taxon>
    </lineage>
</organism>
<evidence type="ECO:0000313" key="2">
    <source>
        <dbReference type="Proteomes" id="UP000253970"/>
    </source>
</evidence>
<dbReference type="Gene3D" id="1.20.58.1290">
    <property type="entry name" value="CarD-like, C-terminal domain"/>
    <property type="match status" value="1"/>
</dbReference>
<reference evidence="1 2" key="1">
    <citation type="journal article" date="2018" name="Elife">
        <title>Discovery and characterization of a prevalent human gut bacterial enzyme sufficient for the inactivation of a family of plant toxins.</title>
        <authorList>
            <person name="Koppel N."/>
            <person name="Bisanz J.E."/>
            <person name="Pandelia M.E."/>
            <person name="Turnbaugh P.J."/>
            <person name="Balskus E.P."/>
        </authorList>
    </citation>
    <scope>NUCLEOTIDE SEQUENCE [LARGE SCALE GENOMIC DNA]</scope>
    <source>
        <strain evidence="1 2">W1 BHI 6</strain>
    </source>
</reference>
<dbReference type="AlphaFoldDB" id="A0A369MPL7"/>
<name>A0A369MPL7_EGGLN</name>
<dbReference type="RefSeq" id="WP_114532349.1">
    <property type="nucleotide sequence ID" value="NZ_PPTU01000001.1"/>
</dbReference>
<dbReference type="Proteomes" id="UP000253970">
    <property type="component" value="Unassembled WGS sequence"/>
</dbReference>
<dbReference type="InterPro" id="IPR042215">
    <property type="entry name" value="CarD-like_C"/>
</dbReference>
<dbReference type="Gene3D" id="2.40.10.170">
    <property type="match status" value="1"/>
</dbReference>
<proteinExistence type="predicted"/>
<dbReference type="EMBL" id="PPTU01000001">
    <property type="protein sequence ID" value="RDB73391.1"/>
    <property type="molecule type" value="Genomic_DNA"/>
</dbReference>
<accession>A0A369MPL7</accession>
<protein>
    <submittedName>
        <fullName evidence="1">CarD family transcriptional regulator</fullName>
    </submittedName>
</protein>